<protein>
    <submittedName>
        <fullName evidence="2">S ribonuclease</fullName>
    </submittedName>
</protein>
<reference evidence="3" key="2">
    <citation type="submission" date="2019-10" db="EMBL/GenBank/DDBJ databases">
        <title>A de novo genome assembly of a pear dwarfing rootstock.</title>
        <authorList>
            <person name="Wang F."/>
            <person name="Wang J."/>
            <person name="Li S."/>
            <person name="Zhang Y."/>
            <person name="Fang M."/>
            <person name="Ma L."/>
            <person name="Zhao Y."/>
            <person name="Jiang S."/>
        </authorList>
    </citation>
    <scope>NUCLEOTIDE SEQUENCE [LARGE SCALE GENOMIC DNA]</scope>
</reference>
<dbReference type="EMBL" id="SMOL01000781">
    <property type="protein sequence ID" value="KAB2595585.1"/>
    <property type="molecule type" value="Genomic_DNA"/>
</dbReference>
<reference evidence="2 3" key="3">
    <citation type="submission" date="2019-11" db="EMBL/GenBank/DDBJ databases">
        <title>A de novo genome assembly of a pear dwarfing rootstock.</title>
        <authorList>
            <person name="Wang F."/>
            <person name="Wang J."/>
            <person name="Li S."/>
            <person name="Zhang Y."/>
            <person name="Fang M."/>
            <person name="Ma L."/>
            <person name="Zhao Y."/>
            <person name="Jiang S."/>
        </authorList>
    </citation>
    <scope>NUCLEOTIDE SEQUENCE [LARGE SCALE GENOMIC DNA]</scope>
    <source>
        <strain evidence="2">S2</strain>
        <tissue evidence="2">Leaf</tissue>
    </source>
</reference>
<keyword evidence="1" id="KW-0175">Coiled coil</keyword>
<evidence type="ECO:0000256" key="1">
    <source>
        <dbReference type="SAM" id="Coils"/>
    </source>
</evidence>
<comment type="caution">
    <text evidence="2">The sequence shown here is derived from an EMBL/GenBank/DDBJ whole genome shotgun (WGS) entry which is preliminary data.</text>
</comment>
<feature type="coiled-coil region" evidence="1">
    <location>
        <begin position="126"/>
        <end position="188"/>
    </location>
</feature>
<keyword evidence="3" id="KW-1185">Reference proteome</keyword>
<sequence>MLQSIVSSWVICTPGIWYLQRIVYFERLCWECALRGEEELGIFFSDPVAPGQGNVWRPSFLSSNGPLTGEDSVMQDATTATIVARNLLTPKDSRLLSGRSDELAVQESLALSVQCAGSVSNMGQRLLARSRQVESLMAEVESLKQEIKQLKYENRSLHVLTNNYSTGMKRKLDELQESEGRIQSDRQRFSSFLQRHLFPGSSSVPPSIEAWNALASMPPAPMPSASRSHIEGRILKCPSEDLALLKEDLSKLISAIDNLNIDSSSLKIKIAEIMAASTEYSSLRVISSKKLSPDVRAHQLAAIDLSLTQARSSQQAASGDYQSTETSLASVRVHLDTLMREQEQLGIEASKLESVLGEQGATLSQCQEEISRLEQEKDMAMELPILSLTEVETLKALEGLLEDRLLSFRDIVFK</sequence>
<name>A0A5N5EXY2_9ROSA</name>
<organism evidence="2 3">
    <name type="scientific">Pyrus ussuriensis x Pyrus communis</name>
    <dbReference type="NCBI Taxonomy" id="2448454"/>
    <lineage>
        <taxon>Eukaryota</taxon>
        <taxon>Viridiplantae</taxon>
        <taxon>Streptophyta</taxon>
        <taxon>Embryophyta</taxon>
        <taxon>Tracheophyta</taxon>
        <taxon>Spermatophyta</taxon>
        <taxon>Magnoliopsida</taxon>
        <taxon>eudicotyledons</taxon>
        <taxon>Gunneridae</taxon>
        <taxon>Pentapetalae</taxon>
        <taxon>rosids</taxon>
        <taxon>fabids</taxon>
        <taxon>Rosales</taxon>
        <taxon>Rosaceae</taxon>
        <taxon>Amygdaloideae</taxon>
        <taxon>Maleae</taxon>
        <taxon>Pyrus</taxon>
    </lineage>
</organism>
<evidence type="ECO:0000313" key="2">
    <source>
        <dbReference type="EMBL" id="KAB2595585.1"/>
    </source>
</evidence>
<feature type="coiled-coil region" evidence="1">
    <location>
        <begin position="356"/>
        <end position="383"/>
    </location>
</feature>
<dbReference type="Proteomes" id="UP000327157">
    <property type="component" value="Chromosome 7"/>
</dbReference>
<proteinExistence type="predicted"/>
<reference evidence="2 3" key="1">
    <citation type="submission" date="2019-09" db="EMBL/GenBank/DDBJ databases">
        <authorList>
            <person name="Ou C."/>
        </authorList>
    </citation>
    <scope>NUCLEOTIDE SEQUENCE [LARGE SCALE GENOMIC DNA]</scope>
    <source>
        <strain evidence="2">S2</strain>
        <tissue evidence="2">Leaf</tissue>
    </source>
</reference>
<evidence type="ECO:0000313" key="3">
    <source>
        <dbReference type="Proteomes" id="UP000327157"/>
    </source>
</evidence>
<accession>A0A5N5EXY2</accession>
<dbReference type="OrthoDB" id="1171258at2759"/>
<dbReference type="AlphaFoldDB" id="A0A5N5EXY2"/>
<gene>
    <name evidence="2" type="ORF">D8674_031035</name>
</gene>